<proteinExistence type="predicted"/>
<sequence>MKLNLFADILSPKVRKSTALYAVAFAISSTATLTQPSYAQNQKFFCGMSKGVPATFVNTSRGKIPMIRWVDAGFAPPWTPERRCEDISARFQRFYDNGTLNFLRAGKSERQPVLCVAGENGGPCLPEGILLTLKPGKDPEDILQQLLNGRGGANPGIVELSGNTNRDVVSSEKDAAYLDVQKLLSKMEGRGSTSCPAGQPLWKC</sequence>
<comment type="caution">
    <text evidence="1">The sequence shown here is derived from an EMBL/GenBank/DDBJ whole genome shotgun (WGS) entry which is preliminary data.</text>
</comment>
<dbReference type="Proteomes" id="UP000718564">
    <property type="component" value="Unassembled WGS sequence"/>
</dbReference>
<evidence type="ECO:0000313" key="1">
    <source>
        <dbReference type="EMBL" id="NMG20992.1"/>
    </source>
</evidence>
<name>A0ABX1PB31_9CYAN</name>
<dbReference type="EMBL" id="QMEB01000129">
    <property type="protein sequence ID" value="NMG20992.1"/>
    <property type="molecule type" value="Genomic_DNA"/>
</dbReference>
<accession>A0ABX1PB31</accession>
<reference evidence="1 2" key="1">
    <citation type="submission" date="2018-06" db="EMBL/GenBank/DDBJ databases">
        <title>Comparative genomics of Brasilonema spp. strains.</title>
        <authorList>
            <person name="Alvarenga D.O."/>
            <person name="Fiore M.F."/>
            <person name="Varani A.M."/>
        </authorList>
    </citation>
    <scope>NUCLEOTIDE SEQUENCE [LARGE SCALE GENOMIC DNA]</scope>
    <source>
        <strain evidence="1 2">SPC951</strain>
    </source>
</reference>
<dbReference type="RefSeq" id="WP_169156246.1">
    <property type="nucleotide sequence ID" value="NZ_CAWPJE010000121.1"/>
</dbReference>
<dbReference type="Pfam" id="PF14218">
    <property type="entry name" value="COP23"/>
    <property type="match status" value="1"/>
</dbReference>
<protein>
    <submittedName>
        <fullName evidence="1">Uncharacterized protein</fullName>
    </submittedName>
</protein>
<gene>
    <name evidence="1" type="ORF">DP116_16645</name>
</gene>
<dbReference type="InterPro" id="IPR025478">
    <property type="entry name" value="COP23"/>
</dbReference>
<keyword evidence="2" id="KW-1185">Reference proteome</keyword>
<evidence type="ECO:0000313" key="2">
    <source>
        <dbReference type="Proteomes" id="UP000718564"/>
    </source>
</evidence>
<organism evidence="1 2">
    <name type="scientific">Brasilonema bromeliae SPC951</name>
    <dbReference type="NCBI Taxonomy" id="385972"/>
    <lineage>
        <taxon>Bacteria</taxon>
        <taxon>Bacillati</taxon>
        <taxon>Cyanobacteriota</taxon>
        <taxon>Cyanophyceae</taxon>
        <taxon>Nostocales</taxon>
        <taxon>Scytonemataceae</taxon>
        <taxon>Brasilonema</taxon>
        <taxon>Bromeliae group (in: Brasilonema)</taxon>
    </lineage>
</organism>